<dbReference type="SUPFAM" id="SSF50346">
    <property type="entry name" value="PRC-barrel domain"/>
    <property type="match status" value="1"/>
</dbReference>
<reference evidence="2" key="1">
    <citation type="submission" date="2022-10" db="EMBL/GenBank/DDBJ databases">
        <title>Rhodococcus sp.75.</title>
        <authorList>
            <person name="Sun M."/>
        </authorList>
    </citation>
    <scope>NUCLEOTIDE SEQUENCE</scope>
    <source>
        <strain evidence="2">75</strain>
    </source>
</reference>
<sequence>MTSNDDTATLYTLGDRGQSVDGLVNDVRGRKVTDADGEGIGRVADLLVDDQERKVRFLVVEHGGFLGFGETTTLIPVDVVTRITDTEVTIDQSRDRVAGAPGYDPDLVDDRPHHSSVYGYYGTTPYWGAGYAYPGTWM</sequence>
<dbReference type="InterPro" id="IPR014747">
    <property type="entry name" value="Bac_photo_RC_H_C"/>
</dbReference>
<dbReference type="Proteomes" id="UP001164965">
    <property type="component" value="Chromosome"/>
</dbReference>
<dbReference type="InterPro" id="IPR011033">
    <property type="entry name" value="PRC_barrel-like_sf"/>
</dbReference>
<dbReference type="EMBL" id="CP110615">
    <property type="protein sequence ID" value="UZJ26020.1"/>
    <property type="molecule type" value="Genomic_DNA"/>
</dbReference>
<dbReference type="Gene3D" id="3.90.50.10">
    <property type="entry name" value="Photosynthetic Reaction Center, subunit H, domain 2"/>
    <property type="match status" value="1"/>
</dbReference>
<accession>A0ABY6P2Z5</accession>
<dbReference type="PANTHER" id="PTHR36505">
    <property type="entry name" value="BLR1072 PROTEIN"/>
    <property type="match status" value="1"/>
</dbReference>
<evidence type="ECO:0000313" key="3">
    <source>
        <dbReference type="Proteomes" id="UP001164965"/>
    </source>
</evidence>
<organism evidence="2 3">
    <name type="scientific">Rhodococcus antarcticus</name>
    <dbReference type="NCBI Taxonomy" id="2987751"/>
    <lineage>
        <taxon>Bacteria</taxon>
        <taxon>Bacillati</taxon>
        <taxon>Actinomycetota</taxon>
        <taxon>Actinomycetes</taxon>
        <taxon>Mycobacteriales</taxon>
        <taxon>Nocardiaceae</taxon>
        <taxon>Rhodococcus</taxon>
    </lineage>
</organism>
<dbReference type="Pfam" id="PF05239">
    <property type="entry name" value="PRC"/>
    <property type="match status" value="1"/>
</dbReference>
<gene>
    <name evidence="2" type="ORF">RHODO2019_06195</name>
</gene>
<dbReference type="PANTHER" id="PTHR36505:SF1">
    <property type="entry name" value="BLR1072 PROTEIN"/>
    <property type="match status" value="1"/>
</dbReference>
<protein>
    <submittedName>
        <fullName evidence="2">PRC-barrel domain-containing protein</fullName>
    </submittedName>
</protein>
<feature type="domain" description="PRC-barrel" evidence="1">
    <location>
        <begin position="24"/>
        <end position="95"/>
    </location>
</feature>
<evidence type="ECO:0000259" key="1">
    <source>
        <dbReference type="Pfam" id="PF05239"/>
    </source>
</evidence>
<name>A0ABY6P2Z5_9NOCA</name>
<dbReference type="InterPro" id="IPR027275">
    <property type="entry name" value="PRC-brl_dom"/>
</dbReference>
<evidence type="ECO:0000313" key="2">
    <source>
        <dbReference type="EMBL" id="UZJ26020.1"/>
    </source>
</evidence>
<dbReference type="RefSeq" id="WP_265384124.1">
    <property type="nucleotide sequence ID" value="NZ_CP110615.1"/>
</dbReference>
<proteinExistence type="predicted"/>
<keyword evidence="3" id="KW-1185">Reference proteome</keyword>